<protein>
    <recommendedName>
        <fullName evidence="4">N-acetylmuramoyl-L-alanine amidase</fullName>
    </recommendedName>
</protein>
<dbReference type="GO" id="GO:0008745">
    <property type="term" value="F:N-acetylmuramoyl-L-alanine amidase activity"/>
    <property type="evidence" value="ECO:0007669"/>
    <property type="project" value="InterPro"/>
</dbReference>
<gene>
    <name evidence="2" type="ORF">NL394_17770</name>
</gene>
<organism evidence="2 3">
    <name type="scientific">Paenarthrobacter ureafaciens</name>
    <dbReference type="NCBI Taxonomy" id="37931"/>
    <lineage>
        <taxon>Bacteria</taxon>
        <taxon>Bacillati</taxon>
        <taxon>Actinomycetota</taxon>
        <taxon>Actinomycetes</taxon>
        <taxon>Micrococcales</taxon>
        <taxon>Micrococcaceae</taxon>
        <taxon>Paenarthrobacter</taxon>
    </lineage>
</organism>
<reference evidence="2" key="1">
    <citation type="submission" date="2022-07" db="EMBL/GenBank/DDBJ databases">
        <authorList>
            <person name="Wu T."/>
        </authorList>
    </citation>
    <scope>NUCLEOTIDE SEQUENCE</scope>
    <source>
        <strain evidence="2">SD-1</strain>
    </source>
</reference>
<dbReference type="InterPro" id="IPR036505">
    <property type="entry name" value="Amidase/PGRP_sf"/>
</dbReference>
<dbReference type="AlphaFoldDB" id="A0AAX3EFK8"/>
<accession>A0AAX3EFK8</accession>
<dbReference type="EMBL" id="CP101185">
    <property type="protein sequence ID" value="UYV96876.1"/>
    <property type="molecule type" value="Genomic_DNA"/>
</dbReference>
<dbReference type="GO" id="GO:0009253">
    <property type="term" value="P:peptidoglycan catabolic process"/>
    <property type="evidence" value="ECO:0007669"/>
    <property type="project" value="InterPro"/>
</dbReference>
<dbReference type="SUPFAM" id="SSF55846">
    <property type="entry name" value="N-acetylmuramoyl-L-alanine amidase-like"/>
    <property type="match status" value="1"/>
</dbReference>
<evidence type="ECO:0000313" key="3">
    <source>
        <dbReference type="Proteomes" id="UP001163293"/>
    </source>
</evidence>
<sequence length="249" mass="27597">MTSGYILVDSPNPHTPQGTFPRRGGAKLSGTCIVHTSEGNWRGGVDALTNLVRSRADHGCYHRACDWQDIAIYYPWEWETWQDSETNNWAVGISAACKTTDWGNMPADVEEGYYRNLALMAADFINYMASKDIHVPLRRITGAQARARVPGFAAHGDSGISRSDPGVNFDWARFFKYTADVLNGKASPTTVQEDEMTPEQNRMLTAIYDAIFNGGTSMPEGKPLKDLIHDNFTTVKASLGRVEENTKKA</sequence>
<evidence type="ECO:0000256" key="1">
    <source>
        <dbReference type="SAM" id="MobiDB-lite"/>
    </source>
</evidence>
<evidence type="ECO:0000313" key="2">
    <source>
        <dbReference type="EMBL" id="UYV96876.1"/>
    </source>
</evidence>
<proteinExistence type="predicted"/>
<feature type="region of interest" description="Disordered" evidence="1">
    <location>
        <begin position="1"/>
        <end position="21"/>
    </location>
</feature>
<evidence type="ECO:0008006" key="4">
    <source>
        <dbReference type="Google" id="ProtNLM"/>
    </source>
</evidence>
<dbReference type="Proteomes" id="UP001163293">
    <property type="component" value="Chromosome"/>
</dbReference>
<name>A0AAX3EFK8_PAEUR</name>
<dbReference type="RefSeq" id="WP_264398747.1">
    <property type="nucleotide sequence ID" value="NZ_CP101180.1"/>
</dbReference>
<keyword evidence="3" id="KW-1185">Reference proteome</keyword>
<dbReference type="Gene3D" id="3.40.80.10">
    <property type="entry name" value="Peptidoglycan recognition protein-like"/>
    <property type="match status" value="1"/>
</dbReference>